<feature type="domain" description="PglD N-terminal" evidence="4">
    <location>
        <begin position="2"/>
        <end position="69"/>
    </location>
</feature>
<sequence>MLGASGHGKVIADLAELLGYQVTFFDARWPQVKQNGCWPVEGDEQALVSRRAEFAALVIAIGNNQVRAERQLHLEKEGFPLATLIHPSAVVSRYAKVAPGSVVFANAVINADAQIGKGAIINTGATVDHDCQLGDFVHISPGAHLAGNVVVGAGSWVGIGAAVRQGITIGKDVMIGAGAAVVSDIPDGLCVVGVPARPLAR</sequence>
<dbReference type="Proteomes" id="UP001165524">
    <property type="component" value="Unassembled WGS sequence"/>
</dbReference>
<dbReference type="NCBIfam" id="TIGR03570">
    <property type="entry name" value="NeuD_NnaD"/>
    <property type="match status" value="1"/>
</dbReference>
<dbReference type="InterPro" id="IPR011004">
    <property type="entry name" value="Trimer_LpxA-like_sf"/>
</dbReference>
<keyword evidence="6" id="KW-1185">Reference proteome</keyword>
<dbReference type="InterPro" id="IPR041561">
    <property type="entry name" value="PglD_N"/>
</dbReference>
<dbReference type="SUPFAM" id="SSF51161">
    <property type="entry name" value="Trimeric LpxA-like enzymes"/>
    <property type="match status" value="1"/>
</dbReference>
<dbReference type="PANTHER" id="PTHR43300:SF7">
    <property type="entry name" value="UDP-N-ACETYLBACILLOSAMINE N-ACETYLTRANSFERASE"/>
    <property type="match status" value="1"/>
</dbReference>
<dbReference type="InterPro" id="IPR050179">
    <property type="entry name" value="Trans_hexapeptide_repeat"/>
</dbReference>
<dbReference type="InterPro" id="IPR018357">
    <property type="entry name" value="Hexapep_transf_CS"/>
</dbReference>
<evidence type="ECO:0000256" key="1">
    <source>
        <dbReference type="ARBA" id="ARBA00007274"/>
    </source>
</evidence>
<evidence type="ECO:0000313" key="6">
    <source>
        <dbReference type="Proteomes" id="UP001165524"/>
    </source>
</evidence>
<dbReference type="Gene3D" id="3.40.50.20">
    <property type="match status" value="1"/>
</dbReference>
<gene>
    <name evidence="5" type="ORF">MU846_00075</name>
</gene>
<dbReference type="Pfam" id="PF17836">
    <property type="entry name" value="PglD_N"/>
    <property type="match status" value="1"/>
</dbReference>
<dbReference type="InterPro" id="IPR020019">
    <property type="entry name" value="AcTrfase_PglD-like"/>
</dbReference>
<keyword evidence="2" id="KW-0808">Transferase</keyword>
<comment type="caution">
    <text evidence="5">The sequence shown here is derived from an EMBL/GenBank/DDBJ whole genome shotgun (WGS) entry which is preliminary data.</text>
</comment>
<dbReference type="PROSITE" id="PS00101">
    <property type="entry name" value="HEXAPEP_TRANSFERASES"/>
    <property type="match status" value="1"/>
</dbReference>
<reference evidence="5" key="1">
    <citation type="submission" date="2022-04" db="EMBL/GenBank/DDBJ databases">
        <title>Alcanivorax sp. CY1518 draft genome sequence.</title>
        <authorList>
            <person name="Zhao G."/>
            <person name="An M."/>
        </authorList>
    </citation>
    <scope>NUCLEOTIDE SEQUENCE</scope>
    <source>
        <strain evidence="5">CY1518</strain>
    </source>
</reference>
<dbReference type="CDD" id="cd03360">
    <property type="entry name" value="LbH_AT_putative"/>
    <property type="match status" value="1"/>
</dbReference>
<evidence type="ECO:0000259" key="4">
    <source>
        <dbReference type="Pfam" id="PF17836"/>
    </source>
</evidence>
<evidence type="ECO:0000256" key="3">
    <source>
        <dbReference type="ARBA" id="ARBA00022737"/>
    </source>
</evidence>
<evidence type="ECO:0000313" key="5">
    <source>
        <dbReference type="EMBL" id="MCK0536106.1"/>
    </source>
</evidence>
<comment type="similarity">
    <text evidence="1">Belongs to the transferase hexapeptide repeat family.</text>
</comment>
<accession>A0ABT0E2R3</accession>
<name>A0ABT0E2R3_9GAMM</name>
<evidence type="ECO:0000256" key="2">
    <source>
        <dbReference type="ARBA" id="ARBA00022679"/>
    </source>
</evidence>
<dbReference type="EMBL" id="JALKII010000001">
    <property type="protein sequence ID" value="MCK0536106.1"/>
    <property type="molecule type" value="Genomic_DNA"/>
</dbReference>
<organism evidence="5 6">
    <name type="scientific">Alcanivorax quisquiliarum</name>
    <dbReference type="NCBI Taxonomy" id="2933565"/>
    <lineage>
        <taxon>Bacteria</taxon>
        <taxon>Pseudomonadati</taxon>
        <taxon>Pseudomonadota</taxon>
        <taxon>Gammaproteobacteria</taxon>
        <taxon>Oceanospirillales</taxon>
        <taxon>Alcanivoracaceae</taxon>
        <taxon>Alcanivorax</taxon>
    </lineage>
</organism>
<proteinExistence type="inferred from homology"/>
<protein>
    <submittedName>
        <fullName evidence="5">Acetyltransferase</fullName>
    </submittedName>
</protein>
<keyword evidence="3" id="KW-0677">Repeat</keyword>
<dbReference type="PANTHER" id="PTHR43300">
    <property type="entry name" value="ACETYLTRANSFERASE"/>
    <property type="match status" value="1"/>
</dbReference>
<dbReference type="Gene3D" id="2.160.10.10">
    <property type="entry name" value="Hexapeptide repeat proteins"/>
    <property type="match status" value="1"/>
</dbReference>